<accession>A0A381QTA5</accession>
<evidence type="ECO:0000313" key="2">
    <source>
        <dbReference type="EMBL" id="SUZ82605.1"/>
    </source>
</evidence>
<sequence>MSLIADAVLVIHFGIVIFISGGLLFVPVGYKLGWGWLANRRLRIIHSVAMAFVTLETVLGFTCPLTLIENYLGRMNASESFVGYWIKRVFYYDFPVEYFAALYLMCLAWTILMWKLFPPRNTRP</sequence>
<keyword evidence="1" id="KW-1133">Transmembrane helix</keyword>
<keyword evidence="1" id="KW-0812">Transmembrane</keyword>
<proteinExistence type="predicted"/>
<evidence type="ECO:0008006" key="3">
    <source>
        <dbReference type="Google" id="ProtNLM"/>
    </source>
</evidence>
<evidence type="ECO:0000256" key="1">
    <source>
        <dbReference type="SAM" id="Phobius"/>
    </source>
</evidence>
<dbReference type="AlphaFoldDB" id="A0A381QTA5"/>
<keyword evidence="1" id="KW-0472">Membrane</keyword>
<reference evidence="2" key="1">
    <citation type="submission" date="2018-05" db="EMBL/GenBank/DDBJ databases">
        <authorList>
            <person name="Lanie J.A."/>
            <person name="Ng W.-L."/>
            <person name="Kazmierczak K.M."/>
            <person name="Andrzejewski T.M."/>
            <person name="Davidsen T.M."/>
            <person name="Wayne K.J."/>
            <person name="Tettelin H."/>
            <person name="Glass J.I."/>
            <person name="Rusch D."/>
            <person name="Podicherti R."/>
            <person name="Tsui H.-C.T."/>
            <person name="Winkler M.E."/>
        </authorList>
    </citation>
    <scope>NUCLEOTIDE SEQUENCE</scope>
</reference>
<name>A0A381QTA5_9ZZZZ</name>
<feature type="transmembrane region" description="Helical" evidence="1">
    <location>
        <begin position="98"/>
        <end position="117"/>
    </location>
</feature>
<dbReference type="EMBL" id="UINC01001515">
    <property type="protein sequence ID" value="SUZ82605.1"/>
    <property type="molecule type" value="Genomic_DNA"/>
</dbReference>
<dbReference type="InterPro" id="IPR021218">
    <property type="entry name" value="DUF2784"/>
</dbReference>
<feature type="transmembrane region" description="Helical" evidence="1">
    <location>
        <begin position="12"/>
        <end position="32"/>
    </location>
</feature>
<dbReference type="Pfam" id="PF10861">
    <property type="entry name" value="DUF2784"/>
    <property type="match status" value="1"/>
</dbReference>
<organism evidence="2">
    <name type="scientific">marine metagenome</name>
    <dbReference type="NCBI Taxonomy" id="408172"/>
    <lineage>
        <taxon>unclassified sequences</taxon>
        <taxon>metagenomes</taxon>
        <taxon>ecological metagenomes</taxon>
    </lineage>
</organism>
<gene>
    <name evidence="2" type="ORF">METZ01_LOCUS35459</name>
</gene>
<feature type="transmembrane region" description="Helical" evidence="1">
    <location>
        <begin position="44"/>
        <end position="68"/>
    </location>
</feature>
<protein>
    <recommendedName>
        <fullName evidence="3">DUF2784 domain-containing protein</fullName>
    </recommendedName>
</protein>